<protein>
    <submittedName>
        <fullName evidence="1">DUF1059 domain-containing protein</fullName>
    </submittedName>
</protein>
<organism evidence="1 2">
    <name type="scientific">Rhodocytophaga aerolata</name>
    <dbReference type="NCBI Taxonomy" id="455078"/>
    <lineage>
        <taxon>Bacteria</taxon>
        <taxon>Pseudomonadati</taxon>
        <taxon>Bacteroidota</taxon>
        <taxon>Cytophagia</taxon>
        <taxon>Cytophagales</taxon>
        <taxon>Rhodocytophagaceae</taxon>
        <taxon>Rhodocytophaga</taxon>
    </lineage>
</organism>
<evidence type="ECO:0000313" key="1">
    <source>
        <dbReference type="EMBL" id="MDO1444939.1"/>
    </source>
</evidence>
<dbReference type="RefSeq" id="WP_302035740.1">
    <property type="nucleotide sequence ID" value="NZ_JAUKPO010000001.1"/>
</dbReference>
<evidence type="ECO:0000313" key="2">
    <source>
        <dbReference type="Proteomes" id="UP001168528"/>
    </source>
</evidence>
<dbReference type="Pfam" id="PF06348">
    <property type="entry name" value="DUF1059"/>
    <property type="match status" value="1"/>
</dbReference>
<comment type="caution">
    <text evidence="1">The sequence shown here is derived from an EMBL/GenBank/DDBJ whole genome shotgun (WGS) entry which is preliminary data.</text>
</comment>
<proteinExistence type="predicted"/>
<accession>A0ABT8R0L0</accession>
<reference evidence="1" key="1">
    <citation type="submission" date="2023-07" db="EMBL/GenBank/DDBJ databases">
        <title>The genome sequence of Rhodocytophaga aerolata KACC 12507.</title>
        <authorList>
            <person name="Zhang X."/>
        </authorList>
    </citation>
    <scope>NUCLEOTIDE SEQUENCE</scope>
    <source>
        <strain evidence="1">KACC 12507</strain>
    </source>
</reference>
<keyword evidence="2" id="KW-1185">Reference proteome</keyword>
<name>A0ABT8R0L0_9BACT</name>
<gene>
    <name evidence="1" type="ORF">Q0590_01685</name>
</gene>
<sequence>MKTLKCRDAGFDCNQVIHGNTDAEVLQQAADHAKKVHGVEVTPEMAKQVQTLIKEEK</sequence>
<dbReference type="InterPro" id="IPR009409">
    <property type="entry name" value="DUF1059"/>
</dbReference>
<dbReference type="EMBL" id="JAUKPO010000001">
    <property type="protein sequence ID" value="MDO1444939.1"/>
    <property type="molecule type" value="Genomic_DNA"/>
</dbReference>
<dbReference type="Proteomes" id="UP001168528">
    <property type="component" value="Unassembled WGS sequence"/>
</dbReference>